<dbReference type="PANTHER" id="PTHR33941">
    <property type="entry name" value="PROPANEDIOL UTILIZATION PROTEIN PDUA"/>
    <property type="match status" value="1"/>
</dbReference>
<organism evidence="5 6">
    <name type="scientific">Blautia caecimuris</name>
    <dbReference type="NCBI Taxonomy" id="1796615"/>
    <lineage>
        <taxon>Bacteria</taxon>
        <taxon>Bacillati</taxon>
        <taxon>Bacillota</taxon>
        <taxon>Clostridia</taxon>
        <taxon>Lachnospirales</taxon>
        <taxon>Lachnospiraceae</taxon>
        <taxon>Blautia</taxon>
    </lineage>
</organism>
<sequence length="110" mass="12017">MNKAYGFIEITGVVAAMDALDIMCKTADVELASWERKLGGRLVTLIVQGDVSAVTEAVETAAAKAIKKPASYAVIARPHEEIVKLVELSASRWKKQSEEQTEEEAEQPEK</sequence>
<dbReference type="RefSeq" id="WP_022067864.1">
    <property type="nucleotide sequence ID" value="NZ_BAABXN010000001.1"/>
</dbReference>
<dbReference type="Gene3D" id="3.30.70.1710">
    <property type="match status" value="1"/>
</dbReference>
<dbReference type="PROSITE" id="PS51930">
    <property type="entry name" value="BMC_2"/>
    <property type="match status" value="1"/>
</dbReference>
<feature type="domain" description="BMC" evidence="4">
    <location>
        <begin position="4"/>
        <end position="87"/>
    </location>
</feature>
<dbReference type="InterPro" id="IPR037233">
    <property type="entry name" value="CcmK-like_sf"/>
</dbReference>
<keyword evidence="2" id="KW-1283">Bacterial microcompartment</keyword>
<keyword evidence="6" id="KW-1185">Reference proteome</keyword>
<comment type="caution">
    <text evidence="5">The sequence shown here is derived from an EMBL/GenBank/DDBJ whole genome shotgun (WGS) entry which is preliminary data.</text>
</comment>
<dbReference type="InterPro" id="IPR050575">
    <property type="entry name" value="BMC_shell"/>
</dbReference>
<comment type="similarity">
    <text evidence="3">Belongs to the bacterial microcompartments protein family.</text>
</comment>
<evidence type="ECO:0000313" key="5">
    <source>
        <dbReference type="EMBL" id="MET3748875.1"/>
    </source>
</evidence>
<evidence type="ECO:0000256" key="1">
    <source>
        <dbReference type="ARBA" id="ARBA00024322"/>
    </source>
</evidence>
<dbReference type="SUPFAM" id="SSF143414">
    <property type="entry name" value="CcmK-like"/>
    <property type="match status" value="1"/>
</dbReference>
<reference evidence="5 6" key="1">
    <citation type="submission" date="2024-06" db="EMBL/GenBank/DDBJ databases">
        <title>Genomic Encyclopedia of Type Strains, Phase IV (KMG-IV): sequencing the most valuable type-strain genomes for metagenomic binning, comparative biology and taxonomic classification.</title>
        <authorList>
            <person name="Goeker M."/>
        </authorList>
    </citation>
    <scope>NUCLEOTIDE SEQUENCE [LARGE SCALE GENOMIC DNA]</scope>
    <source>
        <strain evidence="5 6">DSM 29492</strain>
    </source>
</reference>
<dbReference type="PANTHER" id="PTHR33941:SF11">
    <property type="entry name" value="BACTERIAL MICROCOMPARTMENT SHELL PROTEIN PDUJ"/>
    <property type="match status" value="1"/>
</dbReference>
<protein>
    <submittedName>
        <fullName evidence="5">Microcompartment protein CcmL/EutN</fullName>
    </submittedName>
</protein>
<dbReference type="Proteomes" id="UP001549106">
    <property type="component" value="Unassembled WGS sequence"/>
</dbReference>
<gene>
    <name evidence="5" type="ORF">ABID24_000091</name>
</gene>
<proteinExistence type="inferred from homology"/>
<dbReference type="InterPro" id="IPR000249">
    <property type="entry name" value="BMC_dom"/>
</dbReference>
<dbReference type="CDD" id="cd06169">
    <property type="entry name" value="BMC"/>
    <property type="match status" value="1"/>
</dbReference>
<evidence type="ECO:0000313" key="6">
    <source>
        <dbReference type="Proteomes" id="UP001549106"/>
    </source>
</evidence>
<dbReference type="Pfam" id="PF00936">
    <property type="entry name" value="BMC"/>
    <property type="match status" value="1"/>
</dbReference>
<dbReference type="SMART" id="SM00877">
    <property type="entry name" value="BMC"/>
    <property type="match status" value="1"/>
</dbReference>
<comment type="subcellular location">
    <subcellularLocation>
        <location evidence="1">Bacterial microcompartment</location>
    </subcellularLocation>
</comment>
<name>A0ABV2LXF3_9FIRM</name>
<dbReference type="EMBL" id="JBEPMJ010000001">
    <property type="protein sequence ID" value="MET3748875.1"/>
    <property type="molecule type" value="Genomic_DNA"/>
</dbReference>
<accession>A0ABV2LXF3</accession>
<dbReference type="InterPro" id="IPR044872">
    <property type="entry name" value="CcmK/CsoS1_BMC"/>
</dbReference>
<evidence type="ECO:0000256" key="2">
    <source>
        <dbReference type="ARBA" id="ARBA00024446"/>
    </source>
</evidence>
<evidence type="ECO:0000259" key="4">
    <source>
        <dbReference type="PROSITE" id="PS51930"/>
    </source>
</evidence>
<evidence type="ECO:0000256" key="3">
    <source>
        <dbReference type="PROSITE-ProRule" id="PRU01278"/>
    </source>
</evidence>